<proteinExistence type="inferred from homology"/>
<dbReference type="InterPro" id="IPR000468">
    <property type="entry name" value="Barstar"/>
</dbReference>
<dbReference type="Gene3D" id="3.30.370.10">
    <property type="entry name" value="Barstar-like"/>
    <property type="match status" value="1"/>
</dbReference>
<accession>A0A1G9PNM0</accession>
<evidence type="ECO:0000256" key="1">
    <source>
        <dbReference type="ARBA" id="ARBA00006845"/>
    </source>
</evidence>
<keyword evidence="4" id="KW-1185">Reference proteome</keyword>
<dbReference type="EMBL" id="FNGW01000004">
    <property type="protein sequence ID" value="SDL99665.1"/>
    <property type="molecule type" value="Genomic_DNA"/>
</dbReference>
<dbReference type="InterPro" id="IPR035905">
    <property type="entry name" value="Barstar-like_sf"/>
</dbReference>
<sequence>MHRKLIEKNYIYICKYFEWEEKIKEEIINNSNDVLVVEIECENCKDKQSLMVEIANKLNFPSYFSYNWDSLDECLNDLEWIEFSSLIIVLRDTEYLLANEIYNLGYFYDIISDSLIEWNEGRNCNDYKTLSKIYCVLSTVENLNLLEKELKKCDIQKYI</sequence>
<name>A0A1G9PNM0_9FIRM</name>
<dbReference type="RefSeq" id="WP_092725856.1">
    <property type="nucleotide sequence ID" value="NZ_FNGW01000004.1"/>
</dbReference>
<evidence type="ECO:0000313" key="3">
    <source>
        <dbReference type="EMBL" id="SDL99665.1"/>
    </source>
</evidence>
<evidence type="ECO:0000259" key="2">
    <source>
        <dbReference type="Pfam" id="PF01337"/>
    </source>
</evidence>
<dbReference type="AlphaFoldDB" id="A0A1G9PNM0"/>
<dbReference type="Proteomes" id="UP000199068">
    <property type="component" value="Unassembled WGS sequence"/>
</dbReference>
<comment type="similarity">
    <text evidence="1">Belongs to the barstar family.</text>
</comment>
<organism evidence="3 4">
    <name type="scientific">Romboutsia lituseburensis DSM 797</name>
    <dbReference type="NCBI Taxonomy" id="1121325"/>
    <lineage>
        <taxon>Bacteria</taxon>
        <taxon>Bacillati</taxon>
        <taxon>Bacillota</taxon>
        <taxon>Clostridia</taxon>
        <taxon>Peptostreptococcales</taxon>
        <taxon>Peptostreptococcaceae</taxon>
        <taxon>Romboutsia</taxon>
    </lineage>
</organism>
<gene>
    <name evidence="3" type="ORF">SAMN04515677_104417</name>
</gene>
<dbReference type="Pfam" id="PF01337">
    <property type="entry name" value="Barstar"/>
    <property type="match status" value="1"/>
</dbReference>
<evidence type="ECO:0000313" key="4">
    <source>
        <dbReference type="Proteomes" id="UP000199068"/>
    </source>
</evidence>
<dbReference type="SUPFAM" id="SSF52038">
    <property type="entry name" value="Barstar-related"/>
    <property type="match status" value="1"/>
</dbReference>
<dbReference type="STRING" id="1121325.SAMN04515677_104417"/>
<feature type="domain" description="Barstar (barnase inhibitor)" evidence="2">
    <location>
        <begin position="36"/>
        <end position="120"/>
    </location>
</feature>
<protein>
    <submittedName>
        <fullName evidence="3">Barstar (Barnase inhibitor)</fullName>
    </submittedName>
</protein>
<reference evidence="3 4" key="1">
    <citation type="submission" date="2016-10" db="EMBL/GenBank/DDBJ databases">
        <authorList>
            <person name="de Groot N.N."/>
        </authorList>
    </citation>
    <scope>NUCLEOTIDE SEQUENCE [LARGE SCALE GENOMIC DNA]</scope>
    <source>
        <strain evidence="3 4">DSM 797</strain>
    </source>
</reference>